<feature type="region of interest" description="Disordered" evidence="1">
    <location>
        <begin position="1"/>
        <end position="30"/>
    </location>
</feature>
<dbReference type="Proteomes" id="UP000653454">
    <property type="component" value="Unassembled WGS sequence"/>
</dbReference>
<protein>
    <submittedName>
        <fullName evidence="3">(diamondback moth) hypothetical protein</fullName>
    </submittedName>
</protein>
<keyword evidence="4" id="KW-1185">Reference proteome</keyword>
<keyword evidence="2" id="KW-1133">Transmembrane helix</keyword>
<reference evidence="3" key="1">
    <citation type="submission" date="2020-11" db="EMBL/GenBank/DDBJ databases">
        <authorList>
            <person name="Whiteford S."/>
        </authorList>
    </citation>
    <scope>NUCLEOTIDE SEQUENCE</scope>
</reference>
<feature type="transmembrane region" description="Helical" evidence="2">
    <location>
        <begin position="136"/>
        <end position="154"/>
    </location>
</feature>
<gene>
    <name evidence="3" type="ORF">PLXY2_LOCUS15261</name>
</gene>
<evidence type="ECO:0000313" key="3">
    <source>
        <dbReference type="EMBL" id="CAG9137012.1"/>
    </source>
</evidence>
<keyword evidence="2" id="KW-0812">Transmembrane</keyword>
<organism evidence="3 4">
    <name type="scientific">Plutella xylostella</name>
    <name type="common">Diamondback moth</name>
    <name type="synonym">Plutella maculipennis</name>
    <dbReference type="NCBI Taxonomy" id="51655"/>
    <lineage>
        <taxon>Eukaryota</taxon>
        <taxon>Metazoa</taxon>
        <taxon>Ecdysozoa</taxon>
        <taxon>Arthropoda</taxon>
        <taxon>Hexapoda</taxon>
        <taxon>Insecta</taxon>
        <taxon>Pterygota</taxon>
        <taxon>Neoptera</taxon>
        <taxon>Endopterygota</taxon>
        <taxon>Lepidoptera</taxon>
        <taxon>Glossata</taxon>
        <taxon>Ditrysia</taxon>
        <taxon>Yponomeutoidea</taxon>
        <taxon>Plutellidae</taxon>
        <taxon>Plutella</taxon>
    </lineage>
</organism>
<evidence type="ECO:0000313" key="4">
    <source>
        <dbReference type="Proteomes" id="UP000653454"/>
    </source>
</evidence>
<keyword evidence="2" id="KW-0472">Membrane</keyword>
<sequence length="313" mass="34740">MSETEKLPDAAGSSSAGASGGGQGDTPAAAPSEREAYFQALRLWIQQAQLYQNISTCFPYYILTFQGLQNSQSSFPLLNNNYQFQGQQWQFPLPNNPPRNAPENRHDVLSPAEVIARHGGYEYVIPPLYKRLLAEFIDFVLLFILKLLVTFIAVDMFDIIDLEKFDIYKIGENFDDYKLAIEITSEILFLEIIYRALVCVYEASCLCSSAGRAGGATRARRCWGCAWSPPPPSCPSSDPGRPSCSTPGGPSPSLSLLHAPYSRTFSSRYSFPCVLYSLSSDTTAPAMICCVELLWLKKTCFHHGEMHRKGVSD</sequence>
<proteinExistence type="predicted"/>
<name>A0A8S4GDP7_PLUXY</name>
<dbReference type="PANTHER" id="PTHR13659:SF5">
    <property type="entry name" value="PROTEIN FAM8A1"/>
    <property type="match status" value="1"/>
</dbReference>
<dbReference type="InterPro" id="IPR039871">
    <property type="entry name" value="FAM8A1"/>
</dbReference>
<comment type="caution">
    <text evidence="3">The sequence shown here is derived from an EMBL/GenBank/DDBJ whole genome shotgun (WGS) entry which is preliminary data.</text>
</comment>
<dbReference type="PANTHER" id="PTHR13659">
    <property type="entry name" value="AUTOSOMAL HIGHLY CONSERVED PROTEIN"/>
    <property type="match status" value="1"/>
</dbReference>
<evidence type="ECO:0000256" key="1">
    <source>
        <dbReference type="SAM" id="MobiDB-lite"/>
    </source>
</evidence>
<dbReference type="AlphaFoldDB" id="A0A8S4GDP7"/>
<dbReference type="EMBL" id="CAJHNJ030000175">
    <property type="protein sequence ID" value="CAG9137012.1"/>
    <property type="molecule type" value="Genomic_DNA"/>
</dbReference>
<accession>A0A8S4GDP7</accession>
<evidence type="ECO:0000256" key="2">
    <source>
        <dbReference type="SAM" id="Phobius"/>
    </source>
</evidence>